<organism evidence="1 2">
    <name type="scientific">Reyranella humidisoli</name>
    <dbReference type="NCBI Taxonomy" id="2849149"/>
    <lineage>
        <taxon>Bacteria</taxon>
        <taxon>Pseudomonadati</taxon>
        <taxon>Pseudomonadota</taxon>
        <taxon>Alphaproteobacteria</taxon>
        <taxon>Hyphomicrobiales</taxon>
        <taxon>Reyranellaceae</taxon>
        <taxon>Reyranella</taxon>
    </lineage>
</organism>
<evidence type="ECO:0000313" key="2">
    <source>
        <dbReference type="Proteomes" id="UP000727907"/>
    </source>
</evidence>
<keyword evidence="2" id="KW-1185">Reference proteome</keyword>
<dbReference type="Proteomes" id="UP000727907">
    <property type="component" value="Unassembled WGS sequence"/>
</dbReference>
<sequence length="63" mass="6649">MPKGLIAPLTQATLTSLRGLADGTASSMAEDHRARLLYLALIESGPEGDAITALGRERLVSDR</sequence>
<accession>A0ABS6IH32</accession>
<evidence type="ECO:0000313" key="1">
    <source>
        <dbReference type="EMBL" id="MBU8872583.1"/>
    </source>
</evidence>
<reference evidence="1 2" key="1">
    <citation type="submission" date="2021-06" db="EMBL/GenBank/DDBJ databases">
        <authorList>
            <person name="Lee D.H."/>
        </authorList>
    </citation>
    <scope>NUCLEOTIDE SEQUENCE [LARGE SCALE GENOMIC DNA]</scope>
    <source>
        <strain evidence="1 2">MMS21-HV4-11</strain>
    </source>
</reference>
<comment type="caution">
    <text evidence="1">The sequence shown here is derived from an EMBL/GenBank/DDBJ whole genome shotgun (WGS) entry which is preliminary data.</text>
</comment>
<protein>
    <submittedName>
        <fullName evidence="1">Uncharacterized protein</fullName>
    </submittedName>
</protein>
<dbReference type="RefSeq" id="WP_216956797.1">
    <property type="nucleotide sequence ID" value="NZ_JAHOPB010000001.1"/>
</dbReference>
<gene>
    <name evidence="1" type="ORF">KQ910_02355</name>
</gene>
<name>A0ABS6IH32_9HYPH</name>
<proteinExistence type="predicted"/>
<dbReference type="EMBL" id="JAHOPB010000001">
    <property type="protein sequence ID" value="MBU8872583.1"/>
    <property type="molecule type" value="Genomic_DNA"/>
</dbReference>